<evidence type="ECO:0000256" key="3">
    <source>
        <dbReference type="ARBA" id="ARBA00022692"/>
    </source>
</evidence>
<sequence>MKVRSLKFNSVVNLIKTILGIIFPLITFPYASRVLGATGIGKVDYANSISNYFILFASLGIATYTIREGAKVRDDKKKLDQLVTEIFVINSISTVVAYICLFICSSLPVFKNYQELILLNGTIMIFDLIGVNWLFNIFEDYIYITVRTLAFQIISLVLLFVFVQTPEDYLIYAGLIVFANAGANIFNIFYGRKYVSFFKCSKLNLKKHLKPIFIIFGIGIASQIYLNIDTTMLGLLKSDYDVGLYSAAIKINRTLGTLISSACAVLIPRLSYYIKMKMEKEYRNIVNTTVNYILSLSIPCAFGCALLSSECIFLFSGKGFEGAAPIMRILSPNIIFAVMNGFLAYQIFIPFGKELYTCIATFVGAILNVVLNSIFIITFGTRGAAVATVLAEISVFIILMYYMKKFYQDKTLFKEVWKYLVAGICMFIVGLGIAALGLGLILKILVTVVICIICYFGVLMILKAKIAFIVIDMLKARIKRK</sequence>
<keyword evidence="2" id="KW-1003">Cell membrane</keyword>
<protein>
    <submittedName>
        <fullName evidence="7">Putative O-antigen transporter</fullName>
    </submittedName>
</protein>
<accession>A0A173Y670</accession>
<gene>
    <name evidence="7" type="primary">rfbX</name>
    <name evidence="7" type="ORF">ERS852394_00534</name>
</gene>
<feature type="transmembrane region" description="Helical" evidence="6">
    <location>
        <begin position="248"/>
        <end position="268"/>
    </location>
</feature>
<evidence type="ECO:0000256" key="4">
    <source>
        <dbReference type="ARBA" id="ARBA00022989"/>
    </source>
</evidence>
<feature type="transmembrane region" description="Helical" evidence="6">
    <location>
        <begin position="142"/>
        <end position="163"/>
    </location>
</feature>
<dbReference type="InterPro" id="IPR050833">
    <property type="entry name" value="Poly_Biosynth_Transport"/>
</dbReference>
<evidence type="ECO:0000256" key="5">
    <source>
        <dbReference type="ARBA" id="ARBA00023136"/>
    </source>
</evidence>
<keyword evidence="4 6" id="KW-1133">Transmembrane helix</keyword>
<evidence type="ECO:0000313" key="8">
    <source>
        <dbReference type="Proteomes" id="UP000095409"/>
    </source>
</evidence>
<dbReference type="Proteomes" id="UP000095409">
    <property type="component" value="Unassembled WGS sequence"/>
</dbReference>
<evidence type="ECO:0000256" key="1">
    <source>
        <dbReference type="ARBA" id="ARBA00004651"/>
    </source>
</evidence>
<dbReference type="CDD" id="cd13128">
    <property type="entry name" value="MATE_Wzx_like"/>
    <property type="match status" value="1"/>
</dbReference>
<feature type="transmembrane region" description="Helical" evidence="6">
    <location>
        <begin position="416"/>
        <end position="438"/>
    </location>
</feature>
<feature type="transmembrane region" description="Helical" evidence="6">
    <location>
        <begin position="211"/>
        <end position="228"/>
    </location>
</feature>
<organism evidence="7 8">
    <name type="scientific">Blautia obeum</name>
    <dbReference type="NCBI Taxonomy" id="40520"/>
    <lineage>
        <taxon>Bacteria</taxon>
        <taxon>Bacillati</taxon>
        <taxon>Bacillota</taxon>
        <taxon>Clostridia</taxon>
        <taxon>Lachnospirales</taxon>
        <taxon>Lachnospiraceae</taxon>
        <taxon>Blautia</taxon>
    </lineage>
</organism>
<dbReference type="PANTHER" id="PTHR30250">
    <property type="entry name" value="PST FAMILY PREDICTED COLANIC ACID TRANSPORTER"/>
    <property type="match status" value="1"/>
</dbReference>
<proteinExistence type="predicted"/>
<feature type="transmembrane region" description="Helical" evidence="6">
    <location>
        <begin position="116"/>
        <end position="135"/>
    </location>
</feature>
<dbReference type="GO" id="GO:0005886">
    <property type="term" value="C:plasma membrane"/>
    <property type="evidence" value="ECO:0007669"/>
    <property type="project" value="UniProtKB-SubCell"/>
</dbReference>
<feature type="transmembrane region" description="Helical" evidence="6">
    <location>
        <begin position="169"/>
        <end position="190"/>
    </location>
</feature>
<dbReference type="EMBL" id="CYZD01000002">
    <property type="protein sequence ID" value="CUN59404.1"/>
    <property type="molecule type" value="Genomic_DNA"/>
</dbReference>
<dbReference type="Pfam" id="PF01943">
    <property type="entry name" value="Polysacc_synt"/>
    <property type="match status" value="1"/>
</dbReference>
<name>A0A173Y670_9FIRM</name>
<evidence type="ECO:0000256" key="6">
    <source>
        <dbReference type="SAM" id="Phobius"/>
    </source>
</evidence>
<feature type="transmembrane region" description="Helical" evidence="6">
    <location>
        <begin position="329"/>
        <end position="348"/>
    </location>
</feature>
<feature type="transmembrane region" description="Helical" evidence="6">
    <location>
        <begin position="444"/>
        <end position="471"/>
    </location>
</feature>
<keyword evidence="5 6" id="KW-0472">Membrane</keyword>
<dbReference type="PANTHER" id="PTHR30250:SF11">
    <property type="entry name" value="O-ANTIGEN TRANSPORTER-RELATED"/>
    <property type="match status" value="1"/>
</dbReference>
<feature type="transmembrane region" description="Helical" evidence="6">
    <location>
        <begin position="87"/>
        <end position="110"/>
    </location>
</feature>
<feature type="transmembrane region" description="Helical" evidence="6">
    <location>
        <begin position="289"/>
        <end position="309"/>
    </location>
</feature>
<evidence type="ECO:0000313" key="7">
    <source>
        <dbReference type="EMBL" id="CUN59404.1"/>
    </source>
</evidence>
<feature type="transmembrane region" description="Helical" evidence="6">
    <location>
        <begin position="12"/>
        <end position="29"/>
    </location>
</feature>
<evidence type="ECO:0000256" key="2">
    <source>
        <dbReference type="ARBA" id="ARBA00022475"/>
    </source>
</evidence>
<feature type="transmembrane region" description="Helical" evidence="6">
    <location>
        <begin position="383"/>
        <end position="404"/>
    </location>
</feature>
<keyword evidence="3 6" id="KW-0812">Transmembrane</keyword>
<dbReference type="InterPro" id="IPR002797">
    <property type="entry name" value="Polysacc_synth"/>
</dbReference>
<feature type="transmembrane region" description="Helical" evidence="6">
    <location>
        <begin position="355"/>
        <end position="377"/>
    </location>
</feature>
<dbReference type="AlphaFoldDB" id="A0A173Y670"/>
<feature type="transmembrane region" description="Helical" evidence="6">
    <location>
        <begin position="49"/>
        <end position="66"/>
    </location>
</feature>
<comment type="subcellular location">
    <subcellularLocation>
        <location evidence="1">Cell membrane</location>
        <topology evidence="1">Multi-pass membrane protein</topology>
    </subcellularLocation>
</comment>
<reference evidence="7 8" key="1">
    <citation type="submission" date="2015-09" db="EMBL/GenBank/DDBJ databases">
        <authorList>
            <consortium name="Pathogen Informatics"/>
        </authorList>
    </citation>
    <scope>NUCLEOTIDE SEQUENCE [LARGE SCALE GENOMIC DNA]</scope>
    <source>
        <strain evidence="7 8">2789STDY5608837</strain>
    </source>
</reference>